<dbReference type="KEGG" id="ccot:CCAX7_47120"/>
<dbReference type="GO" id="GO:0009146">
    <property type="term" value="P:purine nucleoside triphosphate catabolic process"/>
    <property type="evidence" value="ECO:0007669"/>
    <property type="project" value="UniProtKB-UniRule"/>
</dbReference>
<keyword evidence="5 10" id="KW-0378">Hydrolase</keyword>
<feature type="binding site" evidence="10">
    <location>
        <position position="181"/>
    </location>
    <ligand>
        <name>substrate</name>
    </ligand>
</feature>
<dbReference type="GO" id="GO:0017111">
    <property type="term" value="F:ribonucleoside triphosphate phosphatase activity"/>
    <property type="evidence" value="ECO:0007669"/>
    <property type="project" value="InterPro"/>
</dbReference>
<keyword evidence="4 10" id="KW-0547">Nucleotide-binding</keyword>
<dbReference type="GO" id="GO:0000166">
    <property type="term" value="F:nucleotide binding"/>
    <property type="evidence" value="ECO:0007669"/>
    <property type="project" value="UniProtKB-KW"/>
</dbReference>
<organism evidence="12 13">
    <name type="scientific">Capsulimonas corticalis</name>
    <dbReference type="NCBI Taxonomy" id="2219043"/>
    <lineage>
        <taxon>Bacteria</taxon>
        <taxon>Bacillati</taxon>
        <taxon>Armatimonadota</taxon>
        <taxon>Armatimonadia</taxon>
        <taxon>Capsulimonadales</taxon>
        <taxon>Capsulimonadaceae</taxon>
        <taxon>Capsulimonas</taxon>
    </lineage>
</organism>
<evidence type="ECO:0000256" key="2">
    <source>
        <dbReference type="ARBA" id="ARBA00011738"/>
    </source>
</evidence>
<dbReference type="GO" id="GO:0036220">
    <property type="term" value="F:ITP diphosphatase activity"/>
    <property type="evidence" value="ECO:0007669"/>
    <property type="project" value="UniProtKB-UniRule"/>
</dbReference>
<dbReference type="InterPro" id="IPR002637">
    <property type="entry name" value="RdgB/HAM1"/>
</dbReference>
<dbReference type="GO" id="GO:0005829">
    <property type="term" value="C:cytosol"/>
    <property type="evidence" value="ECO:0007669"/>
    <property type="project" value="TreeGrafter"/>
</dbReference>
<evidence type="ECO:0000256" key="10">
    <source>
        <dbReference type="HAMAP-Rule" id="MF_01405"/>
    </source>
</evidence>
<feature type="binding site" evidence="10">
    <location>
        <begin position="8"/>
        <end position="13"/>
    </location>
    <ligand>
        <name>substrate</name>
    </ligand>
</feature>
<keyword evidence="6 10" id="KW-0460">Magnesium</keyword>
<dbReference type="FunCoup" id="A0A402CQK5">
    <property type="interactions" value="427"/>
</dbReference>
<evidence type="ECO:0000256" key="4">
    <source>
        <dbReference type="ARBA" id="ARBA00022741"/>
    </source>
</evidence>
<dbReference type="SUPFAM" id="SSF52972">
    <property type="entry name" value="ITPase-like"/>
    <property type="match status" value="1"/>
</dbReference>
<protein>
    <recommendedName>
        <fullName evidence="10">dITP/XTP pyrophosphatase</fullName>
        <ecNumber evidence="10">3.6.1.66</ecNumber>
    </recommendedName>
    <alternativeName>
        <fullName evidence="10">Non-canonical purine NTP pyrophosphatase</fullName>
    </alternativeName>
    <alternativeName>
        <fullName evidence="10">Non-standard purine NTP pyrophosphatase</fullName>
    </alternativeName>
    <alternativeName>
        <fullName evidence="10">Nucleoside-triphosphate diphosphatase</fullName>
    </alternativeName>
    <alternativeName>
        <fullName evidence="10">Nucleoside-triphosphate pyrophosphatase</fullName>
        <shortName evidence="10">NTPase</shortName>
    </alternativeName>
</protein>
<feature type="binding site" evidence="10">
    <location>
        <begin position="158"/>
        <end position="161"/>
    </location>
    <ligand>
        <name>substrate</name>
    </ligand>
</feature>
<dbReference type="GO" id="GO:0009117">
    <property type="term" value="P:nucleotide metabolic process"/>
    <property type="evidence" value="ECO:0007669"/>
    <property type="project" value="UniProtKB-KW"/>
</dbReference>
<comment type="subunit">
    <text evidence="2 10">Homodimer.</text>
</comment>
<dbReference type="Pfam" id="PF01725">
    <property type="entry name" value="Ham1p_like"/>
    <property type="match status" value="1"/>
</dbReference>
<keyword evidence="7 10" id="KW-0546">Nucleotide metabolism</keyword>
<name>A0A402CQK5_9BACT</name>
<dbReference type="RefSeq" id="WP_119319631.1">
    <property type="nucleotide sequence ID" value="NZ_AP025739.1"/>
</dbReference>
<gene>
    <name evidence="12" type="ORF">CCAX7_47120</name>
</gene>
<comment type="catalytic activity">
    <reaction evidence="10">
        <text>ITP + H2O = IMP + diphosphate + H(+)</text>
        <dbReference type="Rhea" id="RHEA:29399"/>
        <dbReference type="ChEBI" id="CHEBI:15377"/>
        <dbReference type="ChEBI" id="CHEBI:15378"/>
        <dbReference type="ChEBI" id="CHEBI:33019"/>
        <dbReference type="ChEBI" id="CHEBI:58053"/>
        <dbReference type="ChEBI" id="CHEBI:61402"/>
        <dbReference type="EC" id="3.6.1.66"/>
    </reaction>
</comment>
<evidence type="ECO:0000256" key="11">
    <source>
        <dbReference type="RuleBase" id="RU003781"/>
    </source>
</evidence>
<comment type="catalytic activity">
    <reaction evidence="9 10">
        <text>XTP + H2O = XMP + diphosphate + H(+)</text>
        <dbReference type="Rhea" id="RHEA:28610"/>
        <dbReference type="ChEBI" id="CHEBI:15377"/>
        <dbReference type="ChEBI" id="CHEBI:15378"/>
        <dbReference type="ChEBI" id="CHEBI:33019"/>
        <dbReference type="ChEBI" id="CHEBI:57464"/>
        <dbReference type="ChEBI" id="CHEBI:61314"/>
        <dbReference type="EC" id="3.6.1.66"/>
    </reaction>
</comment>
<dbReference type="CDD" id="cd00515">
    <property type="entry name" value="HAM1"/>
    <property type="match status" value="1"/>
</dbReference>
<dbReference type="GO" id="GO:0046872">
    <property type="term" value="F:metal ion binding"/>
    <property type="evidence" value="ECO:0007669"/>
    <property type="project" value="UniProtKB-KW"/>
</dbReference>
<evidence type="ECO:0000256" key="3">
    <source>
        <dbReference type="ARBA" id="ARBA00022723"/>
    </source>
</evidence>
<dbReference type="Proteomes" id="UP000287394">
    <property type="component" value="Chromosome"/>
</dbReference>
<dbReference type="PANTHER" id="PTHR11067">
    <property type="entry name" value="INOSINE TRIPHOSPHATE PYROPHOSPHATASE/HAM1 PROTEIN"/>
    <property type="match status" value="1"/>
</dbReference>
<sequence>MPTLVIATNNGGKRDDMRLLLAEVPELRDFDLLTMREAGYSDWDPEETGTNFIENALIKARSAASVTGLPALADDSGLCVDALDGGPGLKSARWLGAGVSDADKNSAILERLAGLTRESRGAYFICALAFALPSGATEVREGFCHGHIASQPLGDNGFGYDPIFIPNGGGLTLAQMNLAKKNEISHRRAAWRDLAPIMLTHI</sequence>
<comment type="similarity">
    <text evidence="1 10 11">Belongs to the HAM1 NTPase family.</text>
</comment>
<feature type="binding site" evidence="10">
    <location>
        <position position="75"/>
    </location>
    <ligand>
        <name>Mg(2+)</name>
        <dbReference type="ChEBI" id="CHEBI:18420"/>
    </ligand>
</feature>
<dbReference type="InterPro" id="IPR029001">
    <property type="entry name" value="ITPase-like_fam"/>
</dbReference>
<dbReference type="FunFam" id="3.90.950.10:FF:000001">
    <property type="entry name" value="dITP/XTP pyrophosphatase"/>
    <property type="match status" value="1"/>
</dbReference>
<dbReference type="PANTHER" id="PTHR11067:SF9">
    <property type="entry name" value="INOSINE TRIPHOSPHATE PYROPHOSPHATASE"/>
    <property type="match status" value="1"/>
</dbReference>
<dbReference type="GO" id="GO:0036222">
    <property type="term" value="F:XTP diphosphatase activity"/>
    <property type="evidence" value="ECO:0007669"/>
    <property type="project" value="UniProtKB-UniRule"/>
</dbReference>
<evidence type="ECO:0000256" key="7">
    <source>
        <dbReference type="ARBA" id="ARBA00023080"/>
    </source>
</evidence>
<reference evidence="12 13" key="1">
    <citation type="journal article" date="2019" name="Int. J. Syst. Evol. Microbiol.">
        <title>Capsulimonas corticalis gen. nov., sp. nov., an aerobic capsulated bacterium, of a novel bacterial order, Capsulimonadales ord. nov., of the class Armatimonadia of the phylum Armatimonadetes.</title>
        <authorList>
            <person name="Li J."/>
            <person name="Kudo C."/>
            <person name="Tonouchi A."/>
        </authorList>
    </citation>
    <scope>NUCLEOTIDE SEQUENCE [LARGE SCALE GENOMIC DNA]</scope>
    <source>
        <strain evidence="12 13">AX-7</strain>
    </source>
</reference>
<comment type="cofactor">
    <cofactor evidence="10">
        <name>Mg(2+)</name>
        <dbReference type="ChEBI" id="CHEBI:18420"/>
    </cofactor>
    <text evidence="10">Binds 1 Mg(2+) ion per subunit.</text>
</comment>
<dbReference type="HAMAP" id="MF_01405">
    <property type="entry name" value="Non_canon_purine_NTPase"/>
    <property type="match status" value="1"/>
</dbReference>
<feature type="binding site" evidence="10">
    <location>
        <position position="46"/>
    </location>
    <ligand>
        <name>Mg(2+)</name>
        <dbReference type="ChEBI" id="CHEBI:18420"/>
    </ligand>
</feature>
<dbReference type="EMBL" id="AP025739">
    <property type="protein sequence ID" value="BDI32661.1"/>
    <property type="molecule type" value="Genomic_DNA"/>
</dbReference>
<feature type="binding site" evidence="10">
    <location>
        <begin position="186"/>
        <end position="187"/>
    </location>
    <ligand>
        <name>substrate</name>
    </ligand>
</feature>
<evidence type="ECO:0000256" key="6">
    <source>
        <dbReference type="ARBA" id="ARBA00022842"/>
    </source>
</evidence>
<dbReference type="NCBIfam" id="TIGR00042">
    <property type="entry name" value="RdgB/HAM1 family non-canonical purine NTP pyrophosphatase"/>
    <property type="match status" value="1"/>
</dbReference>
<evidence type="ECO:0000256" key="1">
    <source>
        <dbReference type="ARBA" id="ARBA00008023"/>
    </source>
</evidence>
<dbReference type="EC" id="3.6.1.66" evidence="10"/>
<dbReference type="GO" id="GO:0035870">
    <property type="term" value="F:dITP diphosphatase activity"/>
    <property type="evidence" value="ECO:0007669"/>
    <property type="project" value="UniProtKB-UniRule"/>
</dbReference>
<feature type="binding site" evidence="10">
    <location>
        <position position="76"/>
    </location>
    <ligand>
        <name>substrate</name>
    </ligand>
</feature>
<evidence type="ECO:0000256" key="5">
    <source>
        <dbReference type="ARBA" id="ARBA00022801"/>
    </source>
</evidence>
<evidence type="ECO:0000313" key="12">
    <source>
        <dbReference type="EMBL" id="BDI32661.1"/>
    </source>
</evidence>
<keyword evidence="3 10" id="KW-0479">Metal-binding</keyword>
<dbReference type="Gene3D" id="3.90.950.10">
    <property type="match status" value="1"/>
</dbReference>
<accession>A0A402CQK5</accession>
<evidence type="ECO:0000256" key="9">
    <source>
        <dbReference type="ARBA" id="ARBA00052017"/>
    </source>
</evidence>
<evidence type="ECO:0000313" key="13">
    <source>
        <dbReference type="Proteomes" id="UP000287394"/>
    </source>
</evidence>
<dbReference type="OrthoDB" id="9807456at2"/>
<proteinExistence type="inferred from homology"/>
<dbReference type="AlphaFoldDB" id="A0A402CQK5"/>
<comment type="catalytic activity">
    <reaction evidence="8 10">
        <text>dITP + H2O = dIMP + diphosphate + H(+)</text>
        <dbReference type="Rhea" id="RHEA:28342"/>
        <dbReference type="ChEBI" id="CHEBI:15377"/>
        <dbReference type="ChEBI" id="CHEBI:15378"/>
        <dbReference type="ChEBI" id="CHEBI:33019"/>
        <dbReference type="ChEBI" id="CHEBI:61194"/>
        <dbReference type="ChEBI" id="CHEBI:61382"/>
        <dbReference type="EC" id="3.6.1.66"/>
    </reaction>
</comment>
<dbReference type="InterPro" id="IPR020922">
    <property type="entry name" value="dITP/XTP_pyrophosphatase"/>
</dbReference>
<keyword evidence="13" id="KW-1185">Reference proteome</keyword>
<comment type="function">
    <text evidence="10">Pyrophosphatase that catalyzes the hydrolysis of nucleoside triphosphates to their monophosphate derivatives, with a high preference for the non-canonical purine nucleotides XTP (xanthosine triphosphate), dITP (deoxyinosine triphosphate) and ITP. Seems to function as a house-cleaning enzyme that removes non-canonical purine nucleotides from the nucleotide pool, thus preventing their incorporation into DNA/RNA and avoiding chromosomal lesions.</text>
</comment>
<evidence type="ECO:0000256" key="8">
    <source>
        <dbReference type="ARBA" id="ARBA00051875"/>
    </source>
</evidence>
<feature type="active site" description="Proton acceptor" evidence="10">
    <location>
        <position position="75"/>
    </location>
</feature>